<proteinExistence type="predicted"/>
<feature type="transmembrane region" description="Helical" evidence="1">
    <location>
        <begin position="35"/>
        <end position="57"/>
    </location>
</feature>
<dbReference type="Proteomes" id="UP000018934">
    <property type="component" value="Chromosome"/>
</dbReference>
<accession>A0ABM5P705</accession>
<sequence>MSLYSFIAGMGTAVAVYWLYSWSKQRGQSLNWWKWLVVCAWVLLLFLTDIFIFTSLGENESRAALMGGVFLTAITVISGVGIWRWFFTVPKAKIIDNASKM</sequence>
<gene>
    <name evidence="2" type="ORF">DEHRE_10185</name>
</gene>
<dbReference type="RefSeq" id="WP_015045246.1">
    <property type="nucleotide sequence ID" value="NZ_CP007033.1"/>
</dbReference>
<keyword evidence="1" id="KW-0812">Transmembrane</keyword>
<keyword evidence="1" id="KW-1133">Transmembrane helix</keyword>
<evidence type="ECO:0000256" key="1">
    <source>
        <dbReference type="SAM" id="Phobius"/>
    </source>
</evidence>
<protein>
    <submittedName>
        <fullName evidence="2">Dehalogenase</fullName>
    </submittedName>
</protein>
<keyword evidence="3" id="KW-1185">Reference proteome</keyword>
<evidence type="ECO:0000313" key="2">
    <source>
        <dbReference type="EMBL" id="AHF10402.1"/>
    </source>
</evidence>
<keyword evidence="1" id="KW-0472">Membrane</keyword>
<reference evidence="2 3" key="1">
    <citation type="journal article" date="2013" name="Stand. Genomic Sci.">
        <title>Complete genome sequence of Dehalobacter restrictus PER-K23(T.).</title>
        <authorList>
            <person name="Kruse T."/>
            <person name="Maillard J."/>
            <person name="Goodwin L."/>
            <person name="Woyke T."/>
            <person name="Teshima H."/>
            <person name="Bruce D."/>
            <person name="Detter C."/>
            <person name="Tapia R."/>
            <person name="Han C."/>
            <person name="Huntemann M."/>
            <person name="Wei C.L."/>
            <person name="Han J."/>
            <person name="Chen A."/>
            <person name="Kyrpides N."/>
            <person name="Szeto E."/>
            <person name="Markowitz V."/>
            <person name="Ivanova N."/>
            <person name="Pagani I."/>
            <person name="Pati A."/>
            <person name="Pitluck S."/>
            <person name="Nolan M."/>
            <person name="Holliger C."/>
            <person name="Smidt H."/>
        </authorList>
    </citation>
    <scope>NUCLEOTIDE SEQUENCE [LARGE SCALE GENOMIC DNA]</scope>
    <source>
        <strain evidence="3">DSM 9455</strain>
    </source>
</reference>
<feature type="transmembrane region" description="Helical" evidence="1">
    <location>
        <begin position="63"/>
        <end position="86"/>
    </location>
</feature>
<feature type="transmembrane region" description="Helical" evidence="1">
    <location>
        <begin position="6"/>
        <end position="23"/>
    </location>
</feature>
<name>A0ABM5P705_DEHRP</name>
<organism evidence="2 3">
    <name type="scientific">Dehalobacter restrictus (strain DSM 9455 / PER-K23)</name>
    <dbReference type="NCBI Taxonomy" id="871738"/>
    <lineage>
        <taxon>Bacteria</taxon>
        <taxon>Bacillati</taxon>
        <taxon>Bacillota</taxon>
        <taxon>Clostridia</taxon>
        <taxon>Eubacteriales</taxon>
        <taxon>Desulfitobacteriaceae</taxon>
        <taxon>Dehalobacter</taxon>
    </lineage>
</organism>
<evidence type="ECO:0000313" key="3">
    <source>
        <dbReference type="Proteomes" id="UP000018934"/>
    </source>
</evidence>
<dbReference type="EMBL" id="CP007033">
    <property type="protein sequence ID" value="AHF10402.1"/>
    <property type="molecule type" value="Genomic_DNA"/>
</dbReference>